<feature type="chain" id="PRO_5046544907" evidence="1">
    <location>
        <begin position="22"/>
        <end position="527"/>
    </location>
</feature>
<dbReference type="RefSeq" id="WP_222988338.1">
    <property type="nucleotide sequence ID" value="NZ_JAINVV010000001.1"/>
</dbReference>
<accession>A0ABS7PLC3</accession>
<dbReference type="InterPro" id="IPR013108">
    <property type="entry name" value="Amidohydro_3"/>
</dbReference>
<organism evidence="3 4">
    <name type="scientific">Sphingomonas colocasiae</name>
    <dbReference type="NCBI Taxonomy" id="1848973"/>
    <lineage>
        <taxon>Bacteria</taxon>
        <taxon>Pseudomonadati</taxon>
        <taxon>Pseudomonadota</taxon>
        <taxon>Alphaproteobacteria</taxon>
        <taxon>Sphingomonadales</taxon>
        <taxon>Sphingomonadaceae</taxon>
        <taxon>Sphingomonas</taxon>
    </lineage>
</organism>
<dbReference type="Gene3D" id="3.20.20.140">
    <property type="entry name" value="Metal-dependent hydrolases"/>
    <property type="match status" value="2"/>
</dbReference>
<keyword evidence="4" id="KW-1185">Reference proteome</keyword>
<dbReference type="PANTHER" id="PTHR11647">
    <property type="entry name" value="HYDRANTOINASE/DIHYDROPYRIMIDINASE FAMILY MEMBER"/>
    <property type="match status" value="1"/>
</dbReference>
<dbReference type="SUPFAM" id="SSF51556">
    <property type="entry name" value="Metallo-dependent hydrolases"/>
    <property type="match status" value="1"/>
</dbReference>
<dbReference type="PANTHER" id="PTHR11647:SF1">
    <property type="entry name" value="COLLAPSIN RESPONSE MEDIATOR PROTEIN"/>
    <property type="match status" value="1"/>
</dbReference>
<protein>
    <submittedName>
        <fullName evidence="3">Amidohydrolase family protein</fullName>
    </submittedName>
</protein>
<comment type="caution">
    <text evidence="3">The sequence shown here is derived from an EMBL/GenBank/DDBJ whole genome shotgun (WGS) entry which is preliminary data.</text>
</comment>
<feature type="signal peptide" evidence="1">
    <location>
        <begin position="1"/>
        <end position="21"/>
    </location>
</feature>
<evidence type="ECO:0000313" key="4">
    <source>
        <dbReference type="Proteomes" id="UP000706039"/>
    </source>
</evidence>
<reference evidence="3 4" key="1">
    <citation type="submission" date="2021-08" db="EMBL/GenBank/DDBJ databases">
        <authorList>
            <person name="Tuo L."/>
        </authorList>
    </citation>
    <scope>NUCLEOTIDE SEQUENCE [LARGE SCALE GENOMIC DNA]</scope>
    <source>
        <strain evidence="3 4">JCM 31229</strain>
    </source>
</reference>
<sequence length="527" mass="55516">MTLTRVIALALLAAAPSTLMAQDLASAIRDAGGSFDLMIEDAMLVDGTGAAPIQADILVEGDRIAFIGDVPKGAARADRTIAAAGRTVSPGFIDTHTHANPLADSFDGFLAMGVTTVILGQDGRSANITTSDAPSSPERDLGEWLGKVEAKGVQLNVAVLTGHGTIRHLAGIPDSARGLTAEQQTRMNAILIDELRAGSFGLSTGLEYVPGRYAETAELVPLAKLVADAEGVIISHMRTEDDGQVEGAVQELVDYGANARIQASHLKIVFGKGPETAQRLLSFITEKQRGGARLSADVYPYTAGYGGLGLIFPEWALSPANYTDVVKTRRAELLAYLKARMTKRGGPGALLFGSPPLAGKTLADISAEQGKPFEEVLLALGPDGAHGAHFIMDEAVQDLLVASPLTAISTDGGPSIRHPRGTGTYARLIEHYVEGTRALTLQEAVRKSSSLPAAAMGFSDRGIVRVGAKADLLLFDPAKVRAKSDYLKPYELAQGFDVVIVNGRVARENGATSVGRHGKVLRRTQSR</sequence>
<name>A0ABS7PLC3_9SPHN</name>
<proteinExistence type="predicted"/>
<dbReference type="Proteomes" id="UP000706039">
    <property type="component" value="Unassembled WGS sequence"/>
</dbReference>
<dbReference type="InterPro" id="IPR050378">
    <property type="entry name" value="Metallo-dep_Hydrolases_sf"/>
</dbReference>
<dbReference type="Pfam" id="PF07969">
    <property type="entry name" value="Amidohydro_3"/>
    <property type="match status" value="1"/>
</dbReference>
<dbReference type="EMBL" id="JAINVV010000001">
    <property type="protein sequence ID" value="MBY8821267.1"/>
    <property type="molecule type" value="Genomic_DNA"/>
</dbReference>
<dbReference type="InterPro" id="IPR032466">
    <property type="entry name" value="Metal_Hydrolase"/>
</dbReference>
<feature type="domain" description="Amidohydrolase 3" evidence="2">
    <location>
        <begin position="383"/>
        <end position="505"/>
    </location>
</feature>
<dbReference type="SUPFAM" id="SSF51338">
    <property type="entry name" value="Composite domain of metallo-dependent hydrolases"/>
    <property type="match status" value="1"/>
</dbReference>
<dbReference type="InterPro" id="IPR011059">
    <property type="entry name" value="Metal-dep_hydrolase_composite"/>
</dbReference>
<keyword evidence="1" id="KW-0732">Signal</keyword>
<evidence type="ECO:0000259" key="2">
    <source>
        <dbReference type="Pfam" id="PF07969"/>
    </source>
</evidence>
<evidence type="ECO:0000256" key="1">
    <source>
        <dbReference type="SAM" id="SignalP"/>
    </source>
</evidence>
<evidence type="ECO:0000313" key="3">
    <source>
        <dbReference type="EMBL" id="MBY8821267.1"/>
    </source>
</evidence>
<gene>
    <name evidence="3" type="ORF">K7G82_03130</name>
</gene>